<accession>A0A1R3L4V0</accession>
<keyword evidence="2" id="KW-1185">Reference proteome</keyword>
<evidence type="ECO:0000313" key="2">
    <source>
        <dbReference type="Proteomes" id="UP000187203"/>
    </source>
</evidence>
<protein>
    <submittedName>
        <fullName evidence="1">Uncharacterized protein</fullName>
    </submittedName>
</protein>
<name>A0A1R3L4V0_9ROSI</name>
<dbReference type="Proteomes" id="UP000187203">
    <property type="component" value="Unassembled WGS sequence"/>
</dbReference>
<evidence type="ECO:0000313" key="1">
    <source>
        <dbReference type="EMBL" id="OMP14338.1"/>
    </source>
</evidence>
<proteinExistence type="predicted"/>
<comment type="caution">
    <text evidence="1">The sequence shown here is derived from an EMBL/GenBank/DDBJ whole genome shotgun (WGS) entry which is preliminary data.</text>
</comment>
<sequence>MVDNSVEGVWSGCCCGRKGVQMRELGDEKPKP</sequence>
<organism evidence="1 2">
    <name type="scientific">Corchorus olitorius</name>
    <dbReference type="NCBI Taxonomy" id="93759"/>
    <lineage>
        <taxon>Eukaryota</taxon>
        <taxon>Viridiplantae</taxon>
        <taxon>Streptophyta</taxon>
        <taxon>Embryophyta</taxon>
        <taxon>Tracheophyta</taxon>
        <taxon>Spermatophyta</taxon>
        <taxon>Magnoliopsida</taxon>
        <taxon>eudicotyledons</taxon>
        <taxon>Gunneridae</taxon>
        <taxon>Pentapetalae</taxon>
        <taxon>rosids</taxon>
        <taxon>malvids</taxon>
        <taxon>Malvales</taxon>
        <taxon>Malvaceae</taxon>
        <taxon>Grewioideae</taxon>
        <taxon>Apeibeae</taxon>
        <taxon>Corchorus</taxon>
    </lineage>
</organism>
<dbReference type="EMBL" id="AWUE01000240">
    <property type="protein sequence ID" value="OMP14338.1"/>
    <property type="molecule type" value="Genomic_DNA"/>
</dbReference>
<dbReference type="AlphaFoldDB" id="A0A1R3L4V0"/>
<reference evidence="2" key="1">
    <citation type="submission" date="2013-09" db="EMBL/GenBank/DDBJ databases">
        <title>Corchorus olitorius genome sequencing.</title>
        <authorList>
            <person name="Alam M."/>
            <person name="Haque M.S."/>
            <person name="Islam M.S."/>
            <person name="Emdad E.M."/>
            <person name="Islam M.M."/>
            <person name="Ahmed B."/>
            <person name="Halim A."/>
            <person name="Hossen Q.M.M."/>
            <person name="Hossain M.Z."/>
            <person name="Ahmed R."/>
            <person name="Khan M.M."/>
            <person name="Islam R."/>
            <person name="Rashid M.M."/>
            <person name="Khan S.A."/>
            <person name="Rahman M.S."/>
            <person name="Alam M."/>
            <person name="Yahiya A.S."/>
            <person name="Khan M.S."/>
            <person name="Azam M.S."/>
            <person name="Haque T."/>
            <person name="Lashkar M.Z.H."/>
            <person name="Akhand A.I."/>
            <person name="Morshed G."/>
            <person name="Roy S."/>
            <person name="Uddin K.S."/>
            <person name="Rabeya T."/>
            <person name="Hossain A.S."/>
            <person name="Chowdhury A."/>
            <person name="Snigdha A.R."/>
            <person name="Mortoza M.S."/>
            <person name="Matin S.A."/>
            <person name="Hoque S.M.E."/>
            <person name="Islam M.K."/>
            <person name="Roy D.K."/>
            <person name="Haider R."/>
            <person name="Moosa M.M."/>
            <person name="Elias S.M."/>
            <person name="Hasan A.M."/>
            <person name="Jahan S."/>
            <person name="Shafiuddin M."/>
            <person name="Mahmood N."/>
            <person name="Shommy N.S."/>
        </authorList>
    </citation>
    <scope>NUCLEOTIDE SEQUENCE [LARGE SCALE GENOMIC DNA]</scope>
    <source>
        <strain evidence="2">cv. O-4</strain>
    </source>
</reference>
<gene>
    <name evidence="1" type="ORF">COLO4_00039</name>
</gene>